<evidence type="ECO:0000259" key="2">
    <source>
        <dbReference type="Pfam" id="PF08881"/>
    </source>
</evidence>
<accession>A0AAN6XK62</accession>
<dbReference type="EMBL" id="MU863900">
    <property type="protein sequence ID" value="KAK4202184.1"/>
    <property type="molecule type" value="Genomic_DNA"/>
</dbReference>
<dbReference type="InterPro" id="IPR036673">
    <property type="entry name" value="Cyanovirin-N_sf"/>
</dbReference>
<reference evidence="3" key="1">
    <citation type="journal article" date="2023" name="Mol. Phylogenet. Evol.">
        <title>Genome-scale phylogeny and comparative genomics of the fungal order Sordariales.</title>
        <authorList>
            <person name="Hensen N."/>
            <person name="Bonometti L."/>
            <person name="Westerberg I."/>
            <person name="Brannstrom I.O."/>
            <person name="Guillou S."/>
            <person name="Cros-Aarteil S."/>
            <person name="Calhoun S."/>
            <person name="Haridas S."/>
            <person name="Kuo A."/>
            <person name="Mondo S."/>
            <person name="Pangilinan J."/>
            <person name="Riley R."/>
            <person name="LaButti K."/>
            <person name="Andreopoulos B."/>
            <person name="Lipzen A."/>
            <person name="Chen C."/>
            <person name="Yan M."/>
            <person name="Daum C."/>
            <person name="Ng V."/>
            <person name="Clum A."/>
            <person name="Steindorff A."/>
            <person name="Ohm R.A."/>
            <person name="Martin F."/>
            <person name="Silar P."/>
            <person name="Natvig D.O."/>
            <person name="Lalanne C."/>
            <person name="Gautier V."/>
            <person name="Ament-Velasquez S.L."/>
            <person name="Kruys A."/>
            <person name="Hutchinson M.I."/>
            <person name="Powell A.J."/>
            <person name="Barry K."/>
            <person name="Miller A.N."/>
            <person name="Grigoriev I.V."/>
            <person name="Debuchy R."/>
            <person name="Gladieux P."/>
            <person name="Hiltunen Thoren M."/>
            <person name="Johannesson H."/>
        </authorList>
    </citation>
    <scope>NUCLEOTIDE SEQUENCE</scope>
    <source>
        <strain evidence="3">CBS 315.58</strain>
    </source>
</reference>
<keyword evidence="4" id="KW-1185">Reference proteome</keyword>
<evidence type="ECO:0000313" key="4">
    <source>
        <dbReference type="Proteomes" id="UP001303160"/>
    </source>
</evidence>
<dbReference type="Gene3D" id="2.30.60.10">
    <property type="entry name" value="Cyanovirin-N"/>
    <property type="match status" value="1"/>
</dbReference>
<dbReference type="Proteomes" id="UP001303160">
    <property type="component" value="Unassembled WGS sequence"/>
</dbReference>
<evidence type="ECO:0000313" key="3">
    <source>
        <dbReference type="EMBL" id="KAK4202184.1"/>
    </source>
</evidence>
<dbReference type="SUPFAM" id="SSF51322">
    <property type="entry name" value="Cyanovirin-N"/>
    <property type="match status" value="1"/>
</dbReference>
<sequence length="133" mass="14460">MKFSTALTAGVMLLTELGGVSAEGGGFFQSCKGDWYMENQYMIAECRTKSGGWRRSRQDMNKCVTNLNGQLLAWNNGGFRATCGLCSQGGLIIDGAPKNSRLQCMCINNAGKQDYTELELSKSPALFPSRLAN</sequence>
<feature type="domain" description="Cyanovirin-N" evidence="2">
    <location>
        <begin position="27"/>
        <end position="121"/>
    </location>
</feature>
<feature type="signal peptide" evidence="1">
    <location>
        <begin position="1"/>
        <end position="22"/>
    </location>
</feature>
<organism evidence="3 4">
    <name type="scientific">Triangularia verruculosa</name>
    <dbReference type="NCBI Taxonomy" id="2587418"/>
    <lineage>
        <taxon>Eukaryota</taxon>
        <taxon>Fungi</taxon>
        <taxon>Dikarya</taxon>
        <taxon>Ascomycota</taxon>
        <taxon>Pezizomycotina</taxon>
        <taxon>Sordariomycetes</taxon>
        <taxon>Sordariomycetidae</taxon>
        <taxon>Sordariales</taxon>
        <taxon>Podosporaceae</taxon>
        <taxon>Triangularia</taxon>
    </lineage>
</organism>
<gene>
    <name evidence="3" type="ORF">QBC40DRAFT_252449</name>
</gene>
<dbReference type="Pfam" id="PF08881">
    <property type="entry name" value="CVNH"/>
    <property type="match status" value="1"/>
</dbReference>
<dbReference type="AlphaFoldDB" id="A0AAN6XK62"/>
<evidence type="ECO:0000256" key="1">
    <source>
        <dbReference type="SAM" id="SignalP"/>
    </source>
</evidence>
<name>A0AAN6XK62_9PEZI</name>
<dbReference type="InterPro" id="IPR011058">
    <property type="entry name" value="Cyanovirin-N"/>
</dbReference>
<comment type="caution">
    <text evidence="3">The sequence shown here is derived from an EMBL/GenBank/DDBJ whole genome shotgun (WGS) entry which is preliminary data.</text>
</comment>
<keyword evidence="1" id="KW-0732">Signal</keyword>
<proteinExistence type="predicted"/>
<reference evidence="3" key="2">
    <citation type="submission" date="2023-05" db="EMBL/GenBank/DDBJ databases">
        <authorList>
            <consortium name="Lawrence Berkeley National Laboratory"/>
            <person name="Steindorff A."/>
            <person name="Hensen N."/>
            <person name="Bonometti L."/>
            <person name="Westerberg I."/>
            <person name="Brannstrom I.O."/>
            <person name="Guillou S."/>
            <person name="Cros-Aarteil S."/>
            <person name="Calhoun S."/>
            <person name="Haridas S."/>
            <person name="Kuo A."/>
            <person name="Mondo S."/>
            <person name="Pangilinan J."/>
            <person name="Riley R."/>
            <person name="Labutti K."/>
            <person name="Andreopoulos B."/>
            <person name="Lipzen A."/>
            <person name="Chen C."/>
            <person name="Yanf M."/>
            <person name="Daum C."/>
            <person name="Ng V."/>
            <person name="Clum A."/>
            <person name="Ohm R."/>
            <person name="Martin F."/>
            <person name="Silar P."/>
            <person name="Natvig D."/>
            <person name="Lalanne C."/>
            <person name="Gautier V."/>
            <person name="Ament-Velasquez S.L."/>
            <person name="Kruys A."/>
            <person name="Hutchinson M.I."/>
            <person name="Powell A.J."/>
            <person name="Barry K."/>
            <person name="Miller A.N."/>
            <person name="Grigoriev I.V."/>
            <person name="Debuchy R."/>
            <person name="Gladieux P."/>
            <person name="Thoren M.H."/>
            <person name="Johannesson H."/>
        </authorList>
    </citation>
    <scope>NUCLEOTIDE SEQUENCE</scope>
    <source>
        <strain evidence="3">CBS 315.58</strain>
    </source>
</reference>
<feature type="chain" id="PRO_5043012917" description="Cyanovirin-N domain-containing protein" evidence="1">
    <location>
        <begin position="23"/>
        <end position="133"/>
    </location>
</feature>
<protein>
    <recommendedName>
        <fullName evidence="2">Cyanovirin-N domain-containing protein</fullName>
    </recommendedName>
</protein>